<keyword evidence="1" id="KW-0732">Signal</keyword>
<evidence type="ECO:0000313" key="2">
    <source>
        <dbReference type="EMBL" id="KAK9930183.1"/>
    </source>
</evidence>
<organism evidence="2 3">
    <name type="scientific">Rubus argutus</name>
    <name type="common">Southern blackberry</name>
    <dbReference type="NCBI Taxonomy" id="59490"/>
    <lineage>
        <taxon>Eukaryota</taxon>
        <taxon>Viridiplantae</taxon>
        <taxon>Streptophyta</taxon>
        <taxon>Embryophyta</taxon>
        <taxon>Tracheophyta</taxon>
        <taxon>Spermatophyta</taxon>
        <taxon>Magnoliopsida</taxon>
        <taxon>eudicotyledons</taxon>
        <taxon>Gunneridae</taxon>
        <taxon>Pentapetalae</taxon>
        <taxon>rosids</taxon>
        <taxon>fabids</taxon>
        <taxon>Rosales</taxon>
        <taxon>Rosaceae</taxon>
        <taxon>Rosoideae</taxon>
        <taxon>Rosoideae incertae sedis</taxon>
        <taxon>Rubus</taxon>
    </lineage>
</organism>
<keyword evidence="3" id="KW-1185">Reference proteome</keyword>
<dbReference type="EMBL" id="JBEDUW010000005">
    <property type="protein sequence ID" value="KAK9930183.1"/>
    <property type="molecule type" value="Genomic_DNA"/>
</dbReference>
<dbReference type="Proteomes" id="UP001457282">
    <property type="component" value="Unassembled WGS sequence"/>
</dbReference>
<name>A0AAW1X1J5_RUBAR</name>
<accession>A0AAW1X1J5</accession>
<sequence>MTNSIILFLFFKILNIYVRVCQRPRPRLSLDLENPAIQAGERWMVGANIATIFICFHHRHDFEDPQSFH</sequence>
<reference evidence="2 3" key="1">
    <citation type="journal article" date="2023" name="G3 (Bethesda)">
        <title>A chromosome-length genome assembly and annotation of blackberry (Rubus argutus, cv. 'Hillquist').</title>
        <authorList>
            <person name="Bruna T."/>
            <person name="Aryal R."/>
            <person name="Dudchenko O."/>
            <person name="Sargent D.J."/>
            <person name="Mead D."/>
            <person name="Buti M."/>
            <person name="Cavallini A."/>
            <person name="Hytonen T."/>
            <person name="Andres J."/>
            <person name="Pham M."/>
            <person name="Weisz D."/>
            <person name="Mascagni F."/>
            <person name="Usai G."/>
            <person name="Natali L."/>
            <person name="Bassil N."/>
            <person name="Fernandez G.E."/>
            <person name="Lomsadze A."/>
            <person name="Armour M."/>
            <person name="Olukolu B."/>
            <person name="Poorten T."/>
            <person name="Britton C."/>
            <person name="Davik J."/>
            <person name="Ashrafi H."/>
            <person name="Aiden E.L."/>
            <person name="Borodovsky M."/>
            <person name="Worthington M."/>
        </authorList>
    </citation>
    <scope>NUCLEOTIDE SEQUENCE [LARGE SCALE GENOMIC DNA]</scope>
    <source>
        <strain evidence="2">PI 553951</strain>
    </source>
</reference>
<gene>
    <name evidence="2" type="ORF">M0R45_027232</name>
</gene>
<feature type="signal peptide" evidence="1">
    <location>
        <begin position="1"/>
        <end position="21"/>
    </location>
</feature>
<protein>
    <submittedName>
        <fullName evidence="2">Uncharacterized protein</fullName>
    </submittedName>
</protein>
<comment type="caution">
    <text evidence="2">The sequence shown here is derived from an EMBL/GenBank/DDBJ whole genome shotgun (WGS) entry which is preliminary data.</text>
</comment>
<evidence type="ECO:0000313" key="3">
    <source>
        <dbReference type="Proteomes" id="UP001457282"/>
    </source>
</evidence>
<feature type="chain" id="PRO_5044002290" evidence="1">
    <location>
        <begin position="22"/>
        <end position="69"/>
    </location>
</feature>
<dbReference type="AlphaFoldDB" id="A0AAW1X1J5"/>
<proteinExistence type="predicted"/>
<evidence type="ECO:0000256" key="1">
    <source>
        <dbReference type="SAM" id="SignalP"/>
    </source>
</evidence>